<comment type="similarity">
    <text evidence="1">Belongs to the ABC transporter superfamily.</text>
</comment>
<reference evidence="6 7" key="1">
    <citation type="submission" date="2014-12" db="EMBL/GenBank/DDBJ databases">
        <title>Comparative genomics of the lactic acid bacteria isolated from the honey bee gut.</title>
        <authorList>
            <person name="Ellegaard K.M."/>
            <person name="Tamarit D."/>
            <person name="Javelind E."/>
            <person name="Olofsson T."/>
            <person name="Andersson S.G."/>
            <person name="Vasquez A."/>
        </authorList>
    </citation>
    <scope>NUCLEOTIDE SEQUENCE [LARGE SCALE GENOMIC DNA]</scope>
    <source>
        <strain evidence="6 7">Bin2</strain>
    </source>
</reference>
<proteinExistence type="inferred from homology"/>
<dbReference type="InterPro" id="IPR003439">
    <property type="entry name" value="ABC_transporter-like_ATP-bd"/>
</dbReference>
<dbReference type="EMBL" id="JWME01000011">
    <property type="protein sequence ID" value="KJY49766.1"/>
    <property type="molecule type" value="Genomic_DNA"/>
</dbReference>
<dbReference type="InterPro" id="IPR027417">
    <property type="entry name" value="P-loop_NTPase"/>
</dbReference>
<protein>
    <submittedName>
        <fullName evidence="6">ABC transporter, ATP binding protein</fullName>
    </submittedName>
</protein>
<evidence type="ECO:0000256" key="1">
    <source>
        <dbReference type="ARBA" id="ARBA00005417"/>
    </source>
</evidence>
<gene>
    <name evidence="6" type="ORF">JF69_10760</name>
</gene>
<dbReference type="AlphaFoldDB" id="A0A0F4KWW1"/>
<dbReference type="PROSITE" id="PS50893">
    <property type="entry name" value="ABC_TRANSPORTER_2"/>
    <property type="match status" value="1"/>
</dbReference>
<dbReference type="PATRIC" id="fig|1684.4.peg.1165"/>
<evidence type="ECO:0000313" key="6">
    <source>
        <dbReference type="EMBL" id="KJY49766.1"/>
    </source>
</evidence>
<name>A0A0F4KWW1_9BIFI</name>
<evidence type="ECO:0000256" key="3">
    <source>
        <dbReference type="ARBA" id="ARBA00022741"/>
    </source>
</evidence>
<dbReference type="InterPro" id="IPR003593">
    <property type="entry name" value="AAA+_ATPase"/>
</dbReference>
<dbReference type="GO" id="GO:0016887">
    <property type="term" value="F:ATP hydrolysis activity"/>
    <property type="evidence" value="ECO:0007669"/>
    <property type="project" value="InterPro"/>
</dbReference>
<dbReference type="SUPFAM" id="SSF52540">
    <property type="entry name" value="P-loop containing nucleoside triphosphate hydrolases"/>
    <property type="match status" value="1"/>
</dbReference>
<evidence type="ECO:0000256" key="2">
    <source>
        <dbReference type="ARBA" id="ARBA00022448"/>
    </source>
</evidence>
<sequence>MDDTILDISHVSKRFGRFQALDDVSLSINKGEIYGLIGENGAGKTTLMRLITGLSPMQRGSIRLMGHTIGKNSRILSRIGSIIESPAAFKKLTVIQNMKLTAIQHGLADDKAIVQAIDFVGLSEKAKTRAGHLSLGQRQRLGLAMAILTRPDFLILDEPINGLDPAGIMEFRTLLDKLNKERQTTLLISSHILSELYLVSSRFGFISHGRLIKEVDKDELDRINQNGLLIDVDQSSKAAMLLDRKGIGPFQVLDDHQILIKQGNLEPGPINSLLVQEGILVNQIGQQKGSLEEYFADLLNKDPQESRRQQ</sequence>
<dbReference type="GO" id="GO:0005524">
    <property type="term" value="F:ATP binding"/>
    <property type="evidence" value="ECO:0007669"/>
    <property type="project" value="UniProtKB-KW"/>
</dbReference>
<dbReference type="OrthoDB" id="9804819at2"/>
<accession>A0A0F4KWW1</accession>
<evidence type="ECO:0000256" key="4">
    <source>
        <dbReference type="ARBA" id="ARBA00022840"/>
    </source>
</evidence>
<feature type="domain" description="ABC transporter" evidence="5">
    <location>
        <begin position="6"/>
        <end position="233"/>
    </location>
</feature>
<dbReference type="SMART" id="SM00382">
    <property type="entry name" value="AAA"/>
    <property type="match status" value="1"/>
</dbReference>
<keyword evidence="2" id="KW-0813">Transport</keyword>
<dbReference type="PANTHER" id="PTHR43335:SF8">
    <property type="entry name" value="ABC TRANSPORTER, ATP-BINDING PROTEIN"/>
    <property type="match status" value="1"/>
</dbReference>
<comment type="caution">
    <text evidence="6">The sequence shown here is derived from an EMBL/GenBank/DDBJ whole genome shotgun (WGS) entry which is preliminary data.</text>
</comment>
<organism evidence="6 7">
    <name type="scientific">Bifidobacterium asteroides</name>
    <dbReference type="NCBI Taxonomy" id="1684"/>
    <lineage>
        <taxon>Bacteria</taxon>
        <taxon>Bacillati</taxon>
        <taxon>Actinomycetota</taxon>
        <taxon>Actinomycetes</taxon>
        <taxon>Bifidobacteriales</taxon>
        <taxon>Bifidobacteriaceae</taxon>
        <taxon>Bifidobacterium</taxon>
    </lineage>
</organism>
<dbReference type="InterPro" id="IPR017871">
    <property type="entry name" value="ABC_transporter-like_CS"/>
</dbReference>
<evidence type="ECO:0000259" key="5">
    <source>
        <dbReference type="PROSITE" id="PS50893"/>
    </source>
</evidence>
<dbReference type="Pfam" id="PF00005">
    <property type="entry name" value="ABC_tran"/>
    <property type="match status" value="1"/>
</dbReference>
<keyword evidence="3" id="KW-0547">Nucleotide-binding</keyword>
<dbReference type="PANTHER" id="PTHR43335">
    <property type="entry name" value="ABC TRANSPORTER, ATP-BINDING PROTEIN"/>
    <property type="match status" value="1"/>
</dbReference>
<dbReference type="Proteomes" id="UP000033648">
    <property type="component" value="Unassembled WGS sequence"/>
</dbReference>
<dbReference type="PROSITE" id="PS00211">
    <property type="entry name" value="ABC_TRANSPORTER_1"/>
    <property type="match status" value="1"/>
</dbReference>
<dbReference type="Gene3D" id="3.40.50.300">
    <property type="entry name" value="P-loop containing nucleotide triphosphate hydrolases"/>
    <property type="match status" value="1"/>
</dbReference>
<evidence type="ECO:0000313" key="7">
    <source>
        <dbReference type="Proteomes" id="UP000033648"/>
    </source>
</evidence>
<keyword evidence="4" id="KW-0067">ATP-binding</keyword>